<evidence type="ECO:0000256" key="5">
    <source>
        <dbReference type="PROSITE-ProRule" id="PRU01016"/>
    </source>
</evidence>
<evidence type="ECO:0000313" key="7">
    <source>
        <dbReference type="EMBL" id="KAL3421813.1"/>
    </source>
</evidence>
<comment type="similarity">
    <text evidence="5">Belongs to the class I-like SAM-binding methyltransferase superfamily. C5-methyltransferase family.</text>
</comment>
<dbReference type="PANTHER" id="PTHR10629:SF52">
    <property type="entry name" value="DNA (CYTOSINE-5)-METHYLTRANSFERASE 1"/>
    <property type="match status" value="1"/>
</dbReference>
<evidence type="ECO:0000256" key="4">
    <source>
        <dbReference type="ARBA" id="ARBA00022691"/>
    </source>
</evidence>
<evidence type="ECO:0000256" key="1">
    <source>
        <dbReference type="ARBA" id="ARBA00011975"/>
    </source>
</evidence>
<keyword evidence="4 5" id="KW-0949">S-adenosyl-L-methionine</keyword>
<feature type="compositionally biased region" description="Basic and acidic residues" evidence="6">
    <location>
        <begin position="66"/>
        <end position="94"/>
    </location>
</feature>
<dbReference type="Gene3D" id="3.40.50.150">
    <property type="entry name" value="Vaccinia Virus protein VP39"/>
    <property type="match status" value="1"/>
</dbReference>
<evidence type="ECO:0000313" key="8">
    <source>
        <dbReference type="Proteomes" id="UP001629113"/>
    </source>
</evidence>
<protein>
    <recommendedName>
        <fullName evidence="1">DNA (cytosine-5-)-methyltransferase</fullName>
        <ecNumber evidence="1">2.1.1.37</ecNumber>
    </recommendedName>
</protein>
<keyword evidence="2 5" id="KW-0489">Methyltransferase</keyword>
<dbReference type="EMBL" id="JBFCZG010000005">
    <property type="protein sequence ID" value="KAL3421813.1"/>
    <property type="molecule type" value="Genomic_DNA"/>
</dbReference>
<evidence type="ECO:0000256" key="6">
    <source>
        <dbReference type="SAM" id="MobiDB-lite"/>
    </source>
</evidence>
<dbReference type="SUPFAM" id="SSF53335">
    <property type="entry name" value="S-adenosyl-L-methionine-dependent methyltransferases"/>
    <property type="match status" value="2"/>
</dbReference>
<dbReference type="InterPro" id="IPR043151">
    <property type="entry name" value="BAH_sf"/>
</dbReference>
<keyword evidence="8" id="KW-1185">Reference proteome</keyword>
<accession>A0ABR4PER3</accession>
<reference evidence="7 8" key="1">
    <citation type="submission" date="2024-06" db="EMBL/GenBank/DDBJ databases">
        <title>Complete genome of Phlyctema vagabunda strain 19-DSS-EL-015.</title>
        <authorList>
            <person name="Fiorenzani C."/>
        </authorList>
    </citation>
    <scope>NUCLEOTIDE SEQUENCE [LARGE SCALE GENOMIC DNA]</scope>
    <source>
        <strain evidence="7 8">19-DSS-EL-015</strain>
    </source>
</reference>
<dbReference type="PROSITE" id="PS51679">
    <property type="entry name" value="SAM_MT_C5"/>
    <property type="match status" value="1"/>
</dbReference>
<dbReference type="InterPro" id="IPR001525">
    <property type="entry name" value="C5_MeTfrase"/>
</dbReference>
<dbReference type="PANTHER" id="PTHR10629">
    <property type="entry name" value="CYTOSINE-SPECIFIC METHYLTRANSFERASE"/>
    <property type="match status" value="1"/>
</dbReference>
<sequence length="1097" mass="123541">MEPCNRGSATSEFQEERPRTEGSAAKRNFDQFCDNNHQEQSSNANHSPNRARKLLPPDLSHGQDSGTRDIVERCEVGINDRESSENTISGRDDASQDDNSSDDDDDPSNYDLVDRDVNMDSTISNAEDVEEKRQFMSALREVVKSARNRPNGSGNFLARSSNINDKVLKHTNETFVTEHVNNIAGPLFGRKLETPSDSDPEGVADDFVVETYTHHEIQEYRNGLERARRAAFEVELVSQDKTIFFDLPPILNKSGVEYYRKVNIGNSSYRPGDYILVTPSNLNENSEPRYGRIISLCGIVSARPQANSDGFAHVRWFEAGIGTTIGELADPHEIFETSLCGRNQLCRIITKIHVDFCGKTAKADGLGPLNGIFTSASEPAEIETECCAACDLRRADDLHAVPQVSTGASGTIESLTIGEITYHLLDCVQVAPGTARGSRAKGNQFPLCKIGQIVEMTKGLRQSGRIGSRASIIIRIRLFGRYDELLPDLANEVEENAGSALTVRDSKRLFRRNNFELITEEQLDGKLIVAHRARIENMETFKDAQNLYLETFWSQDEVLDEERNDPDLTDLSPLSPEEILCSDKTLSEHRKMCERHAEYLENAPKLVGFDLFSGAGGFTIAFELSGSMIKSYAVDFSAAACENFKHNFPRSVVYNQDLSYMLARRNRLDRGEVLVPARDIMGNQIPDLPERWGIDIIKAGVVCDGMSTRNRFRRANDVKNTLMAAFLAFIDYYRPKYVLIENVRTIMTHPLGSDEIPFATNDKKFKLVDGIEGGILKFTVRILTSLGYQVHYTVLQVGQFGVPQSRQRWVLWAAVPGCKLPDFPQPTHCFSGRLADSMHTTKKTTPFPTVTVGEAIGDLTPFQWENPCRIIKQKRAGSGNFKEYTMTEGMEFVGRNVQPYVSGPVSEYQRMLRRHPSNGTSCQRCRRVFNHVTPAFYDKWDRITTERVCNIPIYGLPLEEDQEIHGRLSSRRSTHLNLDERLKLNGRREDGLYGRLDVKGYFHCCVGSVTPYNAPYTIHPFQNRTISVRELARAQGFPDWYIFKWGKGDTRLQDIITMIGNAVPAINFGLLLARELVKVEIDRYHESKGQPVVIELD</sequence>
<dbReference type="GO" id="GO:0032259">
    <property type="term" value="P:methylation"/>
    <property type="evidence" value="ECO:0007669"/>
    <property type="project" value="UniProtKB-KW"/>
</dbReference>
<dbReference type="Pfam" id="PF00145">
    <property type="entry name" value="DNA_methylase"/>
    <property type="match status" value="1"/>
</dbReference>
<dbReference type="Proteomes" id="UP001629113">
    <property type="component" value="Unassembled WGS sequence"/>
</dbReference>
<feature type="compositionally biased region" description="Acidic residues" evidence="6">
    <location>
        <begin position="95"/>
        <end position="108"/>
    </location>
</feature>
<feature type="region of interest" description="Disordered" evidence="6">
    <location>
        <begin position="1"/>
        <end position="124"/>
    </location>
</feature>
<organism evidence="7 8">
    <name type="scientific">Phlyctema vagabunda</name>
    <dbReference type="NCBI Taxonomy" id="108571"/>
    <lineage>
        <taxon>Eukaryota</taxon>
        <taxon>Fungi</taxon>
        <taxon>Dikarya</taxon>
        <taxon>Ascomycota</taxon>
        <taxon>Pezizomycotina</taxon>
        <taxon>Leotiomycetes</taxon>
        <taxon>Helotiales</taxon>
        <taxon>Dermateaceae</taxon>
        <taxon>Phlyctema</taxon>
    </lineage>
</organism>
<feature type="active site" evidence="5">
    <location>
        <position position="703"/>
    </location>
</feature>
<proteinExistence type="inferred from homology"/>
<dbReference type="PRINTS" id="PR00105">
    <property type="entry name" value="C5METTRFRASE"/>
</dbReference>
<dbReference type="InterPro" id="IPR029063">
    <property type="entry name" value="SAM-dependent_MTases_sf"/>
</dbReference>
<gene>
    <name evidence="7" type="ORF">PVAG01_05969</name>
</gene>
<keyword evidence="3 5" id="KW-0808">Transferase</keyword>
<dbReference type="Gene3D" id="3.90.120.10">
    <property type="entry name" value="DNA Methylase, subunit A, domain 2"/>
    <property type="match status" value="1"/>
</dbReference>
<dbReference type="GO" id="GO:0008168">
    <property type="term" value="F:methyltransferase activity"/>
    <property type="evidence" value="ECO:0007669"/>
    <property type="project" value="UniProtKB-KW"/>
</dbReference>
<dbReference type="Gene3D" id="2.30.30.490">
    <property type="match status" value="2"/>
</dbReference>
<dbReference type="InterPro" id="IPR050390">
    <property type="entry name" value="C5-Methyltransferase"/>
</dbReference>
<feature type="compositionally biased region" description="Polar residues" evidence="6">
    <location>
        <begin position="33"/>
        <end position="48"/>
    </location>
</feature>
<evidence type="ECO:0000256" key="3">
    <source>
        <dbReference type="ARBA" id="ARBA00022679"/>
    </source>
</evidence>
<name>A0ABR4PER3_9HELO</name>
<comment type="caution">
    <text evidence="7">The sequence shown here is derived from an EMBL/GenBank/DDBJ whole genome shotgun (WGS) entry which is preliminary data.</text>
</comment>
<evidence type="ECO:0000256" key="2">
    <source>
        <dbReference type="ARBA" id="ARBA00022603"/>
    </source>
</evidence>
<dbReference type="EC" id="2.1.1.37" evidence="1"/>